<proteinExistence type="predicted"/>
<evidence type="ECO:0000313" key="1">
    <source>
        <dbReference type="EMBL" id="SHI08845.1"/>
    </source>
</evidence>
<dbReference type="OrthoDB" id="9964354at2"/>
<name>A0A1M5Y9W9_9BRAD</name>
<dbReference type="EMBL" id="LT670817">
    <property type="protein sequence ID" value="SHI08845.1"/>
    <property type="molecule type" value="Genomic_DNA"/>
</dbReference>
<sequence length="86" mass="8547">MTDISSVASSAAAMITKPIAELNKAASAATTSFATTLSKVQTAVGIKPKTGFVAGPTYEAGTLLGQTKAAFNNSLSATKSALGIKP</sequence>
<dbReference type="RefSeq" id="WP_079606134.1">
    <property type="nucleotide sequence ID" value="NZ_LT670817.1"/>
</dbReference>
<protein>
    <submittedName>
        <fullName evidence="1">Uncharacterized protein</fullName>
    </submittedName>
</protein>
<accession>A0A1M5Y9W9</accession>
<reference evidence="1 2" key="1">
    <citation type="submission" date="2016-11" db="EMBL/GenBank/DDBJ databases">
        <authorList>
            <person name="Jaros S."/>
            <person name="Januszkiewicz K."/>
            <person name="Wedrychowicz H."/>
        </authorList>
    </citation>
    <scope>NUCLEOTIDE SEQUENCE [LARGE SCALE GENOMIC DNA]</scope>
    <source>
        <strain evidence="1 2">GAS138</strain>
    </source>
</reference>
<dbReference type="AlphaFoldDB" id="A0A1M5Y9W9"/>
<organism evidence="1 2">
    <name type="scientific">Bradyrhizobium erythrophlei</name>
    <dbReference type="NCBI Taxonomy" id="1437360"/>
    <lineage>
        <taxon>Bacteria</taxon>
        <taxon>Pseudomonadati</taxon>
        <taxon>Pseudomonadota</taxon>
        <taxon>Alphaproteobacteria</taxon>
        <taxon>Hyphomicrobiales</taxon>
        <taxon>Nitrobacteraceae</taxon>
        <taxon>Bradyrhizobium</taxon>
    </lineage>
</organism>
<gene>
    <name evidence="1" type="ORF">SAMN05443248_8076</name>
</gene>
<evidence type="ECO:0000313" key="2">
    <source>
        <dbReference type="Proteomes" id="UP000189796"/>
    </source>
</evidence>
<dbReference type="Proteomes" id="UP000189796">
    <property type="component" value="Chromosome I"/>
</dbReference>